<sequence>MSRTITTFAEESHTSLNLKVLATSSPEALVDQATKKLLAAGIQLIEFRYQLYRRMGVPAVVMNPCYLVDDDRLDEASNIVADLGLPLTSPLLTNANTEGKFVTLSRLHRITTSTAPGSQQFLQLLPASFTGFAPSDLIPSPSSEARIRIPRESAVYACLLRILALSPRHDPTRRQALSDLSMLTMYHMYGMEGYSEDDDNLAPEDDPAIQGALARVREWSWNREWRAGEEWIGDLLYAFVQGDYQDAYIPWSD</sequence>
<evidence type="ECO:0000313" key="2">
    <source>
        <dbReference type="Proteomes" id="UP000623687"/>
    </source>
</evidence>
<reference evidence="1" key="1">
    <citation type="submission" date="2019-07" db="EMBL/GenBank/DDBJ databases">
        <authorList>
            <person name="Palmer J.M."/>
        </authorList>
    </citation>
    <scope>NUCLEOTIDE SEQUENCE</scope>
    <source>
        <strain evidence="1">PC9</strain>
    </source>
</reference>
<dbReference type="EMBL" id="JACETU010000003">
    <property type="protein sequence ID" value="KAF7433471.1"/>
    <property type="molecule type" value="Genomic_DNA"/>
</dbReference>
<dbReference type="RefSeq" id="XP_036633498.1">
    <property type="nucleotide sequence ID" value="XM_036774996.1"/>
</dbReference>
<dbReference type="AlphaFoldDB" id="A0A8H6ZZH8"/>
<dbReference type="GeneID" id="59375241"/>
<dbReference type="OrthoDB" id="4202165at2759"/>
<evidence type="ECO:0000313" key="1">
    <source>
        <dbReference type="EMBL" id="KAF7433471.1"/>
    </source>
</evidence>
<dbReference type="VEuPathDB" id="FungiDB:PC9H_005423"/>
<name>A0A8H6ZZH8_PLEOS</name>
<accession>A0A8H6ZZH8</accession>
<gene>
    <name evidence="1" type="ORF">PC9H_005423</name>
</gene>
<protein>
    <submittedName>
        <fullName evidence="1">Uncharacterized protein</fullName>
    </submittedName>
</protein>
<keyword evidence="2" id="KW-1185">Reference proteome</keyword>
<dbReference type="Proteomes" id="UP000623687">
    <property type="component" value="Unassembled WGS sequence"/>
</dbReference>
<proteinExistence type="predicted"/>
<organism evidence="1 2">
    <name type="scientific">Pleurotus ostreatus</name>
    <name type="common">Oyster mushroom</name>
    <name type="synonym">White-rot fungus</name>
    <dbReference type="NCBI Taxonomy" id="5322"/>
    <lineage>
        <taxon>Eukaryota</taxon>
        <taxon>Fungi</taxon>
        <taxon>Dikarya</taxon>
        <taxon>Basidiomycota</taxon>
        <taxon>Agaricomycotina</taxon>
        <taxon>Agaricomycetes</taxon>
        <taxon>Agaricomycetidae</taxon>
        <taxon>Agaricales</taxon>
        <taxon>Pleurotineae</taxon>
        <taxon>Pleurotaceae</taxon>
        <taxon>Pleurotus</taxon>
    </lineage>
</organism>
<comment type="caution">
    <text evidence="1">The sequence shown here is derived from an EMBL/GenBank/DDBJ whole genome shotgun (WGS) entry which is preliminary data.</text>
</comment>